<organism evidence="1 2">
    <name type="scientific">Thelohanellus kitauei</name>
    <name type="common">Myxosporean</name>
    <dbReference type="NCBI Taxonomy" id="669202"/>
    <lineage>
        <taxon>Eukaryota</taxon>
        <taxon>Metazoa</taxon>
        <taxon>Cnidaria</taxon>
        <taxon>Myxozoa</taxon>
        <taxon>Myxosporea</taxon>
        <taxon>Bivalvulida</taxon>
        <taxon>Platysporina</taxon>
        <taxon>Myxobolidae</taxon>
        <taxon>Thelohanellus</taxon>
    </lineage>
</organism>
<proteinExistence type="predicted"/>
<accession>A0A0C2IUC7</accession>
<dbReference type="Proteomes" id="UP000031668">
    <property type="component" value="Unassembled WGS sequence"/>
</dbReference>
<reference evidence="1 2" key="1">
    <citation type="journal article" date="2014" name="Genome Biol. Evol.">
        <title>The genome of the myxosporean Thelohanellus kitauei shows adaptations to nutrient acquisition within its fish host.</title>
        <authorList>
            <person name="Yang Y."/>
            <person name="Xiong J."/>
            <person name="Zhou Z."/>
            <person name="Huo F."/>
            <person name="Miao W."/>
            <person name="Ran C."/>
            <person name="Liu Y."/>
            <person name="Zhang J."/>
            <person name="Feng J."/>
            <person name="Wang M."/>
            <person name="Wang M."/>
            <person name="Wang L."/>
            <person name="Yao B."/>
        </authorList>
    </citation>
    <scope>NUCLEOTIDE SEQUENCE [LARGE SCALE GENOMIC DNA]</scope>
    <source>
        <strain evidence="1">Wuqing</strain>
    </source>
</reference>
<dbReference type="EMBL" id="JWZT01002644">
    <property type="protein sequence ID" value="KII69004.1"/>
    <property type="molecule type" value="Genomic_DNA"/>
</dbReference>
<sequence>MYREICVFKSLELTMNPDFLLKGKGVTVEIDKSKFGRRNGLWGHSKENSKVSSRALLIPVPNRTRETSFSIIQRWIKPGIPHALNLDAICLRREQENDSIEAIFWNISVGSNSTKVPLTKDLEDC</sequence>
<keyword evidence="2" id="KW-1185">Reference proteome</keyword>
<comment type="caution">
    <text evidence="1">The sequence shown here is derived from an EMBL/GenBank/DDBJ whole genome shotgun (WGS) entry which is preliminary data.</text>
</comment>
<protein>
    <submittedName>
        <fullName evidence="1">Uncharacterized protein</fullName>
    </submittedName>
</protein>
<evidence type="ECO:0000313" key="2">
    <source>
        <dbReference type="Proteomes" id="UP000031668"/>
    </source>
</evidence>
<evidence type="ECO:0000313" key="1">
    <source>
        <dbReference type="EMBL" id="KII69004.1"/>
    </source>
</evidence>
<name>A0A0C2IUC7_THEKT</name>
<dbReference type="AlphaFoldDB" id="A0A0C2IUC7"/>
<gene>
    <name evidence="1" type="ORF">RF11_11003</name>
</gene>